<evidence type="ECO:0000313" key="2">
    <source>
        <dbReference type="EMBL" id="ODA28074.1"/>
    </source>
</evidence>
<protein>
    <recommendedName>
        <fullName evidence="1">Phage head-tail joining protein domain-containing protein</fullName>
    </recommendedName>
</protein>
<proteinExistence type="predicted"/>
<organism evidence="2 3">
    <name type="scientific">Planctopirus hydrillae</name>
    <dbReference type="NCBI Taxonomy" id="1841610"/>
    <lineage>
        <taxon>Bacteria</taxon>
        <taxon>Pseudomonadati</taxon>
        <taxon>Planctomycetota</taxon>
        <taxon>Planctomycetia</taxon>
        <taxon>Planctomycetales</taxon>
        <taxon>Planctomycetaceae</taxon>
        <taxon>Planctopirus</taxon>
    </lineage>
</organism>
<reference evidence="2 3" key="1">
    <citation type="submission" date="2016-05" db="EMBL/GenBank/DDBJ databases">
        <title>Genomic and physiological characterization of Planctopirus sp. isolated from fresh water lake.</title>
        <authorList>
            <person name="Subhash Y."/>
            <person name="Ramana C."/>
        </authorList>
    </citation>
    <scope>NUCLEOTIDE SEQUENCE [LARGE SCALE GENOMIC DNA]</scope>
    <source>
        <strain evidence="2 3">JC280</strain>
    </source>
</reference>
<accession>A0A1C3E4B2</accession>
<feature type="domain" description="Phage head-tail joining protein" evidence="1">
    <location>
        <begin position="2"/>
        <end position="119"/>
    </location>
</feature>
<dbReference type="RefSeq" id="WP_131818508.1">
    <property type="nucleotide sequence ID" value="NZ_LYDR01000158.1"/>
</dbReference>
<dbReference type="OrthoDB" id="285024at2"/>
<evidence type="ECO:0000313" key="3">
    <source>
        <dbReference type="Proteomes" id="UP000094828"/>
    </source>
</evidence>
<sequence length="124" mass="13925">MDMSDSISAALHTMKLINGATVIYRRGNQSVELMGVRGQSRQRGYNADGLEITWQSHDWTFHSDELELAGTVITPTRGDTIEETIGGELRVYAVTHLSPAQQPYEWEDFRGLVTRIHTVFQSAT</sequence>
<dbReference type="Pfam" id="PF25138">
    <property type="entry name" value="Phage_H_T_join_3"/>
    <property type="match status" value="1"/>
</dbReference>
<comment type="caution">
    <text evidence="2">The sequence shown here is derived from an EMBL/GenBank/DDBJ whole genome shotgun (WGS) entry which is preliminary data.</text>
</comment>
<dbReference type="STRING" id="1841610.A6X21_14530"/>
<name>A0A1C3E4B2_9PLAN</name>
<evidence type="ECO:0000259" key="1">
    <source>
        <dbReference type="Pfam" id="PF25138"/>
    </source>
</evidence>
<keyword evidence="3" id="KW-1185">Reference proteome</keyword>
<dbReference type="EMBL" id="LYDR01000158">
    <property type="protein sequence ID" value="ODA28074.1"/>
    <property type="molecule type" value="Genomic_DNA"/>
</dbReference>
<dbReference type="AlphaFoldDB" id="A0A1C3E4B2"/>
<dbReference type="InterPro" id="IPR056942">
    <property type="entry name" value="Phage_H_T_join"/>
</dbReference>
<dbReference type="Proteomes" id="UP000094828">
    <property type="component" value="Unassembled WGS sequence"/>
</dbReference>
<gene>
    <name evidence="2" type="ORF">A6X21_14530</name>
</gene>